<accession>A0ACC1CH70</accession>
<comment type="caution">
    <text evidence="1">The sequence shown here is derived from an EMBL/GenBank/DDBJ whole genome shotgun (WGS) entry which is preliminary data.</text>
</comment>
<protein>
    <submittedName>
        <fullName evidence="1">Uncharacterized protein</fullName>
    </submittedName>
</protein>
<keyword evidence="2" id="KW-1185">Reference proteome</keyword>
<evidence type="ECO:0000313" key="1">
    <source>
        <dbReference type="EMBL" id="KAJ0170841.1"/>
    </source>
</evidence>
<evidence type="ECO:0000313" key="2">
    <source>
        <dbReference type="Proteomes" id="UP000824533"/>
    </source>
</evidence>
<reference evidence="1 2" key="1">
    <citation type="journal article" date="2021" name="Front. Genet.">
        <title>Chromosome-Level Genome Assembly Reveals Significant Gene Expansion in the Toll and IMD Signaling Pathways of Dendrolimus kikuchii.</title>
        <authorList>
            <person name="Zhou J."/>
            <person name="Wu P."/>
            <person name="Xiong Z."/>
            <person name="Liu N."/>
            <person name="Zhao N."/>
            <person name="Ji M."/>
            <person name="Qiu Y."/>
            <person name="Yang B."/>
        </authorList>
    </citation>
    <scope>NUCLEOTIDE SEQUENCE [LARGE SCALE GENOMIC DNA]</scope>
    <source>
        <strain evidence="1">Ann1</strain>
    </source>
</reference>
<organism evidence="1 2">
    <name type="scientific">Dendrolimus kikuchii</name>
    <dbReference type="NCBI Taxonomy" id="765133"/>
    <lineage>
        <taxon>Eukaryota</taxon>
        <taxon>Metazoa</taxon>
        <taxon>Ecdysozoa</taxon>
        <taxon>Arthropoda</taxon>
        <taxon>Hexapoda</taxon>
        <taxon>Insecta</taxon>
        <taxon>Pterygota</taxon>
        <taxon>Neoptera</taxon>
        <taxon>Endopterygota</taxon>
        <taxon>Lepidoptera</taxon>
        <taxon>Glossata</taxon>
        <taxon>Ditrysia</taxon>
        <taxon>Bombycoidea</taxon>
        <taxon>Lasiocampidae</taxon>
        <taxon>Dendrolimus</taxon>
    </lineage>
</organism>
<name>A0ACC1CH70_9NEOP</name>
<sequence length="436" mass="49421">MILFALFLCSVVIKGDDLARSREILEKTRRILHGREVGDTRSYMVYLRPATTTGIDTQVIDANWLCGGVIIHEHYILTSAACIENVKHFYVISGTHRWIPLSQSNDCIKNGAKKAVWKCVPKSYFYDGNDFDNIRWMANDIAVVKTEDDFNFQRRVRGCDFIPKKVAYNDQSRDLEKGGTLASTAGWGSVDKFSDAISRTTGNSPVLLETDVILLSKKKCKKRWDPRYHYIIDDYMVCGKDSMDVEAMSSMCSEHEINCKELVYSEEDDDDDSKPSPTPPEIRPEVRRMIVDPLELQVHRASHFNDTRRHKVISAGFCENDHGGPLVVGQGKTSIVVGIISACQTKELNHKCYGPFLYTSVYNNRNLINCAINKDIGATCRKLLRSSKTQMVETIFNWPNSIDSRPLLRTEDKLTSRNVKPVTRATTGRAFRSITN</sequence>
<dbReference type="Proteomes" id="UP000824533">
    <property type="component" value="Linkage Group LG26"/>
</dbReference>
<dbReference type="EMBL" id="CM034412">
    <property type="protein sequence ID" value="KAJ0170841.1"/>
    <property type="molecule type" value="Genomic_DNA"/>
</dbReference>
<proteinExistence type="predicted"/>
<gene>
    <name evidence="1" type="ORF">K1T71_013613</name>
</gene>